<keyword evidence="1" id="KW-1133">Transmembrane helix</keyword>
<feature type="transmembrane region" description="Helical" evidence="1">
    <location>
        <begin position="76"/>
        <end position="96"/>
    </location>
</feature>
<name>A0A7T7WI04_9GAMM</name>
<organism evidence="2 3">
    <name type="scientific">Acinetobacter variabilis</name>
    <dbReference type="NCBI Taxonomy" id="70346"/>
    <lineage>
        <taxon>Bacteria</taxon>
        <taxon>Pseudomonadati</taxon>
        <taxon>Pseudomonadota</taxon>
        <taxon>Gammaproteobacteria</taxon>
        <taxon>Moraxellales</taxon>
        <taxon>Moraxellaceae</taxon>
        <taxon>Acinetobacter</taxon>
    </lineage>
</organism>
<keyword evidence="1" id="KW-0812">Transmembrane</keyword>
<dbReference type="AlphaFoldDB" id="A0A7T7WI04"/>
<evidence type="ECO:0000256" key="1">
    <source>
        <dbReference type="SAM" id="Phobius"/>
    </source>
</evidence>
<feature type="transmembrane region" description="Helical" evidence="1">
    <location>
        <begin position="136"/>
        <end position="153"/>
    </location>
</feature>
<reference evidence="2 3" key="1">
    <citation type="submission" date="2020-08" db="EMBL/GenBank/DDBJ databases">
        <title>Emergence of ISAba1-mediated novel tet(X) in Acinetobacter variabilis from a chicken farm.</title>
        <authorList>
            <person name="Peng K."/>
            <person name="Li R."/>
        </authorList>
    </citation>
    <scope>NUCLEOTIDE SEQUENCE [LARGE SCALE GENOMIC DNA]</scope>
    <source>
        <strain evidence="2 3">XM9F202-2</strain>
    </source>
</reference>
<evidence type="ECO:0000313" key="2">
    <source>
        <dbReference type="EMBL" id="QQN87367.1"/>
    </source>
</evidence>
<accession>A0A7T7WI04</accession>
<keyword evidence="1" id="KW-0472">Membrane</keyword>
<dbReference type="EMBL" id="CP060811">
    <property type="protein sequence ID" value="QQN87367.1"/>
    <property type="molecule type" value="Genomic_DNA"/>
</dbReference>
<proteinExistence type="predicted"/>
<feature type="transmembrane region" description="Helical" evidence="1">
    <location>
        <begin position="108"/>
        <end position="130"/>
    </location>
</feature>
<dbReference type="Proteomes" id="UP000596079">
    <property type="component" value="Chromosome"/>
</dbReference>
<sequence>MQTKQIDLLLQQLKLLYPAAFKRNYLFYGQIKTKGILSDLKELIPWILAAMIFVPISLVLKDVYSSKLSTAPDFQAQAYAILTILLFLMLVIPLVIKQIRHSSHSLYQFLRHTPIKLTVVIVLEALNLAFLQSSTVIWILFFFGISFGFVRFYKENMFRPATNSTEQYQLQQLRRICFWAYLQTWKLRLKLFFHSKPTSPNEELKNQLQHYADLHTRLFKLEHEQCKKIKYIDIDTYLDEHL</sequence>
<dbReference type="RefSeq" id="WP_166137810.1">
    <property type="nucleotide sequence ID" value="NZ_CP060811.1"/>
</dbReference>
<protein>
    <submittedName>
        <fullName evidence="2">Uncharacterized protein</fullName>
    </submittedName>
</protein>
<feature type="transmembrane region" description="Helical" evidence="1">
    <location>
        <begin position="43"/>
        <end position="64"/>
    </location>
</feature>
<evidence type="ECO:0000313" key="3">
    <source>
        <dbReference type="Proteomes" id="UP000596079"/>
    </source>
</evidence>
<gene>
    <name evidence="2" type="ORF">IAQ69_10885</name>
</gene>